<protein>
    <submittedName>
        <fullName evidence="4">GNAT family N-acetyltransferase</fullName>
    </submittedName>
</protein>
<dbReference type="AlphaFoldDB" id="A0A4R0KU60"/>
<dbReference type="InterPro" id="IPR016181">
    <property type="entry name" value="Acyl_CoA_acyltransferase"/>
</dbReference>
<dbReference type="OrthoDB" id="9805924at2"/>
<dbReference type="GO" id="GO:0016747">
    <property type="term" value="F:acyltransferase activity, transferring groups other than amino-acyl groups"/>
    <property type="evidence" value="ECO:0007669"/>
    <property type="project" value="InterPro"/>
</dbReference>
<dbReference type="PANTHER" id="PTHR43877:SF2">
    <property type="entry name" value="AMINOALKYLPHOSPHONATE N-ACETYLTRANSFERASE-RELATED"/>
    <property type="match status" value="1"/>
</dbReference>
<dbReference type="Gene3D" id="3.40.630.30">
    <property type="match status" value="1"/>
</dbReference>
<name>A0A4R0KU60_9ACTN</name>
<accession>A0A4R0KU60</accession>
<dbReference type="InterPro" id="IPR050832">
    <property type="entry name" value="Bact_Acetyltransf"/>
</dbReference>
<comment type="caution">
    <text evidence="4">The sequence shown here is derived from an EMBL/GenBank/DDBJ whole genome shotgun (WGS) entry which is preliminary data.</text>
</comment>
<evidence type="ECO:0000313" key="5">
    <source>
        <dbReference type="Proteomes" id="UP000291144"/>
    </source>
</evidence>
<dbReference type="EMBL" id="SJKB01000004">
    <property type="protein sequence ID" value="TCC61828.1"/>
    <property type="molecule type" value="Genomic_DNA"/>
</dbReference>
<keyword evidence="2" id="KW-0012">Acyltransferase</keyword>
<keyword evidence="1 4" id="KW-0808">Transferase</keyword>
<sequence length="167" mass="18423">MPRHGRPSLRQTWVMRGEVRRYEEKDRQAVLDLAPRLMEGVARWRSPDGVRAAVTGWVVEAVGRAAEPGRFVYVAEVDGVVAGFVSGEQRTHWSGDQELYVGELVVSTSHEGEGVGRALIDTVTDHARRLGVTTITLDTGAANTSARGFYRSLGFEEEDVKLTRVLS</sequence>
<gene>
    <name evidence="4" type="ORF">E0H73_13875</name>
</gene>
<dbReference type="PROSITE" id="PS51186">
    <property type="entry name" value="GNAT"/>
    <property type="match status" value="1"/>
</dbReference>
<evidence type="ECO:0000256" key="2">
    <source>
        <dbReference type="ARBA" id="ARBA00023315"/>
    </source>
</evidence>
<dbReference type="InterPro" id="IPR000182">
    <property type="entry name" value="GNAT_dom"/>
</dbReference>
<evidence type="ECO:0000259" key="3">
    <source>
        <dbReference type="PROSITE" id="PS51186"/>
    </source>
</evidence>
<evidence type="ECO:0000313" key="4">
    <source>
        <dbReference type="EMBL" id="TCC61828.1"/>
    </source>
</evidence>
<proteinExistence type="predicted"/>
<dbReference type="Proteomes" id="UP000291144">
    <property type="component" value="Unassembled WGS sequence"/>
</dbReference>
<dbReference type="Pfam" id="PF00583">
    <property type="entry name" value="Acetyltransf_1"/>
    <property type="match status" value="1"/>
</dbReference>
<organism evidence="4 5">
    <name type="scientific">Kribbella pittospori</name>
    <dbReference type="NCBI Taxonomy" id="722689"/>
    <lineage>
        <taxon>Bacteria</taxon>
        <taxon>Bacillati</taxon>
        <taxon>Actinomycetota</taxon>
        <taxon>Actinomycetes</taxon>
        <taxon>Propionibacteriales</taxon>
        <taxon>Kribbellaceae</taxon>
        <taxon>Kribbella</taxon>
    </lineage>
</organism>
<dbReference type="PANTHER" id="PTHR43877">
    <property type="entry name" value="AMINOALKYLPHOSPHONATE N-ACETYLTRANSFERASE-RELATED-RELATED"/>
    <property type="match status" value="1"/>
</dbReference>
<reference evidence="4 5" key="1">
    <citation type="submission" date="2019-02" db="EMBL/GenBank/DDBJ databases">
        <title>Kribbella capetownensis sp. nov. and Kribbella speibonae sp. nov., isolated from soil.</title>
        <authorList>
            <person name="Curtis S.M."/>
            <person name="Norton I."/>
            <person name="Everest G.J."/>
            <person name="Meyers P.R."/>
        </authorList>
    </citation>
    <scope>NUCLEOTIDE SEQUENCE [LARGE SCALE GENOMIC DNA]</scope>
    <source>
        <strain evidence="4 5">NRRL B-24813</strain>
    </source>
</reference>
<dbReference type="SUPFAM" id="SSF55729">
    <property type="entry name" value="Acyl-CoA N-acyltransferases (Nat)"/>
    <property type="match status" value="1"/>
</dbReference>
<evidence type="ECO:0000256" key="1">
    <source>
        <dbReference type="ARBA" id="ARBA00022679"/>
    </source>
</evidence>
<feature type="domain" description="N-acetyltransferase" evidence="3">
    <location>
        <begin position="17"/>
        <end position="167"/>
    </location>
</feature>
<dbReference type="CDD" id="cd04301">
    <property type="entry name" value="NAT_SF"/>
    <property type="match status" value="1"/>
</dbReference>
<keyword evidence="5" id="KW-1185">Reference proteome</keyword>